<keyword evidence="1" id="KW-0812">Transmembrane</keyword>
<sequence>MFFNIGGSGPETQRRLDMPVEVFMIVCSFLPFTSLVSMAGVSRDFRYPLLEALSFWVVFARENNLPGIPHGLDVYAWLSFVFMQKNICQVCKKSYSDPIFILNCRLCFTCLKLLCGVLLIDPTVSIFQYALPHLAGGMSESSACLHRKRGHALHQARHDVAADPASDRVSKGQCTFAGIPGQDARHNEGAFIILS</sequence>
<accession>A0ABR2ZBW9</accession>
<evidence type="ECO:0008006" key="4">
    <source>
        <dbReference type="Google" id="ProtNLM"/>
    </source>
</evidence>
<reference evidence="2 3" key="1">
    <citation type="submission" date="2024-05" db="EMBL/GenBank/DDBJ databases">
        <title>A draft genome resource for the thread blight pathogen Marasmius tenuissimus strain MS-2.</title>
        <authorList>
            <person name="Yulfo-Soto G.E."/>
            <person name="Baruah I.K."/>
            <person name="Amoako-Attah I."/>
            <person name="Bukari Y."/>
            <person name="Meinhardt L.W."/>
            <person name="Bailey B.A."/>
            <person name="Cohen S.P."/>
        </authorList>
    </citation>
    <scope>NUCLEOTIDE SEQUENCE [LARGE SCALE GENOMIC DNA]</scope>
    <source>
        <strain evidence="2 3">MS-2</strain>
    </source>
</reference>
<dbReference type="CDD" id="cd09917">
    <property type="entry name" value="F-box_SF"/>
    <property type="match status" value="1"/>
</dbReference>
<feature type="transmembrane region" description="Helical" evidence="1">
    <location>
        <begin position="20"/>
        <end position="41"/>
    </location>
</feature>
<comment type="caution">
    <text evidence="2">The sequence shown here is derived from an EMBL/GenBank/DDBJ whole genome shotgun (WGS) entry which is preliminary data.</text>
</comment>
<keyword evidence="1" id="KW-0472">Membrane</keyword>
<dbReference type="InterPro" id="IPR036047">
    <property type="entry name" value="F-box-like_dom_sf"/>
</dbReference>
<keyword evidence="1" id="KW-1133">Transmembrane helix</keyword>
<dbReference type="Proteomes" id="UP001437256">
    <property type="component" value="Unassembled WGS sequence"/>
</dbReference>
<gene>
    <name evidence="2" type="ORF">AAF712_014597</name>
</gene>
<protein>
    <recommendedName>
        <fullName evidence="4">F-box domain-containing protein</fullName>
    </recommendedName>
</protein>
<keyword evidence="3" id="KW-1185">Reference proteome</keyword>
<evidence type="ECO:0000313" key="3">
    <source>
        <dbReference type="Proteomes" id="UP001437256"/>
    </source>
</evidence>
<organism evidence="2 3">
    <name type="scientific">Marasmius tenuissimus</name>
    <dbReference type="NCBI Taxonomy" id="585030"/>
    <lineage>
        <taxon>Eukaryota</taxon>
        <taxon>Fungi</taxon>
        <taxon>Dikarya</taxon>
        <taxon>Basidiomycota</taxon>
        <taxon>Agaricomycotina</taxon>
        <taxon>Agaricomycetes</taxon>
        <taxon>Agaricomycetidae</taxon>
        <taxon>Agaricales</taxon>
        <taxon>Marasmiineae</taxon>
        <taxon>Marasmiaceae</taxon>
        <taxon>Marasmius</taxon>
    </lineage>
</organism>
<dbReference type="SUPFAM" id="SSF81383">
    <property type="entry name" value="F-box domain"/>
    <property type="match status" value="1"/>
</dbReference>
<evidence type="ECO:0000256" key="1">
    <source>
        <dbReference type="SAM" id="Phobius"/>
    </source>
</evidence>
<name>A0ABR2ZBW9_9AGAR</name>
<evidence type="ECO:0000313" key="2">
    <source>
        <dbReference type="EMBL" id="KAL0058714.1"/>
    </source>
</evidence>
<dbReference type="EMBL" id="JBBXMP010000282">
    <property type="protein sequence ID" value="KAL0058714.1"/>
    <property type="molecule type" value="Genomic_DNA"/>
</dbReference>
<proteinExistence type="predicted"/>